<keyword evidence="2" id="KW-1185">Reference proteome</keyword>
<sequence>MMKIYFNLGTLEVTGIRDRLLSQWKSGEVQQRQNHIEMNSDTISHLKGLHRDEFVREWILPAIPILLIRYLTTNPKMLRIRAATSANNTT</sequence>
<reference evidence="1" key="1">
    <citation type="submission" date="2022-04" db="EMBL/GenBank/DDBJ databases">
        <title>A functionally conserved STORR gene fusion in Papaver species that diverged 16.8 million years ago.</title>
        <authorList>
            <person name="Catania T."/>
        </authorList>
    </citation>
    <scope>NUCLEOTIDE SEQUENCE</scope>
    <source>
        <strain evidence="1">S-188037</strain>
    </source>
</reference>
<gene>
    <name evidence="1" type="ORF">MKW98_020546</name>
</gene>
<name>A0AAD4SPJ1_9MAGN</name>
<accession>A0AAD4SPJ1</accession>
<organism evidence="1 2">
    <name type="scientific">Papaver atlanticum</name>
    <dbReference type="NCBI Taxonomy" id="357466"/>
    <lineage>
        <taxon>Eukaryota</taxon>
        <taxon>Viridiplantae</taxon>
        <taxon>Streptophyta</taxon>
        <taxon>Embryophyta</taxon>
        <taxon>Tracheophyta</taxon>
        <taxon>Spermatophyta</taxon>
        <taxon>Magnoliopsida</taxon>
        <taxon>Ranunculales</taxon>
        <taxon>Papaveraceae</taxon>
        <taxon>Papaveroideae</taxon>
        <taxon>Papaver</taxon>
    </lineage>
</organism>
<evidence type="ECO:0000313" key="1">
    <source>
        <dbReference type="EMBL" id="KAI3914999.1"/>
    </source>
</evidence>
<proteinExistence type="predicted"/>
<dbReference type="AlphaFoldDB" id="A0AAD4SPJ1"/>
<dbReference type="Proteomes" id="UP001202328">
    <property type="component" value="Unassembled WGS sequence"/>
</dbReference>
<dbReference type="EMBL" id="JAJJMB010009213">
    <property type="protein sequence ID" value="KAI3914999.1"/>
    <property type="molecule type" value="Genomic_DNA"/>
</dbReference>
<protein>
    <submittedName>
        <fullName evidence="1">Uncharacterized protein</fullName>
    </submittedName>
</protein>
<evidence type="ECO:0000313" key="2">
    <source>
        <dbReference type="Proteomes" id="UP001202328"/>
    </source>
</evidence>
<comment type="caution">
    <text evidence="1">The sequence shown here is derived from an EMBL/GenBank/DDBJ whole genome shotgun (WGS) entry which is preliminary data.</text>
</comment>